<protein>
    <submittedName>
        <fullName evidence="1">Uncharacterized protein</fullName>
    </submittedName>
</protein>
<comment type="caution">
    <text evidence="1">The sequence shown here is derived from an EMBL/GenBank/DDBJ whole genome shotgun (WGS) entry which is preliminary data.</text>
</comment>
<accession>A0A1E3GWI7</accession>
<sequence>MTTGHHDELAAKALAERQELFRYADLNHPLIALLFNEASLEKLTPDEPDAAWL</sequence>
<dbReference type="EMBL" id="MCRI01000002">
    <property type="protein sequence ID" value="ODN67926.1"/>
    <property type="molecule type" value="Genomic_DNA"/>
</dbReference>
<dbReference type="AlphaFoldDB" id="A0A1E3GWI7"/>
<name>A0A1E3GWI7_9GAMM</name>
<organism evidence="1 2">
    <name type="scientific">Methylophaga muralis</name>
    <dbReference type="NCBI Taxonomy" id="291169"/>
    <lineage>
        <taxon>Bacteria</taxon>
        <taxon>Pseudomonadati</taxon>
        <taxon>Pseudomonadota</taxon>
        <taxon>Gammaproteobacteria</taxon>
        <taxon>Thiotrichales</taxon>
        <taxon>Piscirickettsiaceae</taxon>
        <taxon>Methylophaga</taxon>
    </lineage>
</organism>
<keyword evidence="2" id="KW-1185">Reference proteome</keyword>
<evidence type="ECO:0000313" key="2">
    <source>
        <dbReference type="Proteomes" id="UP000094379"/>
    </source>
</evidence>
<proteinExistence type="predicted"/>
<dbReference type="RefSeq" id="WP_168800121.1">
    <property type="nucleotide sequence ID" value="NZ_MCRI01000002.1"/>
</dbReference>
<evidence type="ECO:0000313" key="1">
    <source>
        <dbReference type="EMBL" id="ODN67926.1"/>
    </source>
</evidence>
<dbReference type="Proteomes" id="UP000094379">
    <property type="component" value="Unassembled WGS sequence"/>
</dbReference>
<reference evidence="1 2" key="1">
    <citation type="submission" date="2016-07" db="EMBL/GenBank/DDBJ databases">
        <title>Draft Genome Sequence of Methylophaga muralis Bur 1.</title>
        <authorList>
            <person name="Vasilenko O.V."/>
            <person name="Doronina N.V."/>
            <person name="Shmareva M.N."/>
            <person name="Tarlachkov S.V."/>
            <person name="Mustakhimov I."/>
            <person name="Trotsenko Y.A."/>
        </authorList>
    </citation>
    <scope>NUCLEOTIDE SEQUENCE [LARGE SCALE GENOMIC DNA]</scope>
    <source>
        <strain evidence="1 2">Bur 1</strain>
    </source>
</reference>
<gene>
    <name evidence="1" type="ORF">A9E74_00432</name>
</gene>
<dbReference type="STRING" id="291169.A9E74_00432"/>